<reference evidence="2 3" key="1">
    <citation type="submission" date="2024-05" db="EMBL/GenBank/DDBJ databases">
        <title>Genome sequence of Ponticoccus litoralis KCCM 90028.</title>
        <authorList>
            <person name="Kim J.M."/>
            <person name="Lee J.K."/>
            <person name="Choi B.J."/>
            <person name="Bayburt H."/>
            <person name="Baek J.H."/>
            <person name="Jeon C.O."/>
        </authorList>
    </citation>
    <scope>NUCLEOTIDE SEQUENCE [LARGE SCALE GENOMIC DNA]</scope>
    <source>
        <strain evidence="2 3">KCCM 90028</strain>
    </source>
</reference>
<protein>
    <recommendedName>
        <fullName evidence="4">DksA C4-type domain-containing protein</fullName>
    </recommendedName>
</protein>
<accession>A0AAW9SEL1</accession>
<dbReference type="RefSeq" id="WP_206564565.1">
    <property type="nucleotide sequence ID" value="NZ_JBDNCH010000002.1"/>
</dbReference>
<organism evidence="2 3">
    <name type="scientific">Ponticoccus litoralis</name>
    <dbReference type="NCBI Taxonomy" id="422297"/>
    <lineage>
        <taxon>Bacteria</taxon>
        <taxon>Pseudomonadati</taxon>
        <taxon>Pseudomonadota</taxon>
        <taxon>Alphaproteobacteria</taxon>
        <taxon>Rhodobacterales</taxon>
        <taxon>Roseobacteraceae</taxon>
        <taxon>Ponticoccus</taxon>
    </lineage>
</organism>
<comment type="caution">
    <text evidence="2">The sequence shown here is derived from an EMBL/GenBank/DDBJ whole genome shotgun (WGS) entry which is preliminary data.</text>
</comment>
<name>A0AAW9SEL1_9RHOB</name>
<keyword evidence="3" id="KW-1185">Reference proteome</keyword>
<evidence type="ECO:0000313" key="3">
    <source>
        <dbReference type="Proteomes" id="UP001428774"/>
    </source>
</evidence>
<evidence type="ECO:0000256" key="1">
    <source>
        <dbReference type="SAM" id="Coils"/>
    </source>
</evidence>
<proteinExistence type="predicted"/>
<evidence type="ECO:0000313" key="2">
    <source>
        <dbReference type="EMBL" id="MEN9059930.1"/>
    </source>
</evidence>
<feature type="coiled-coil region" evidence="1">
    <location>
        <begin position="11"/>
        <end position="52"/>
    </location>
</feature>
<evidence type="ECO:0008006" key="4">
    <source>
        <dbReference type="Google" id="ProtNLM"/>
    </source>
</evidence>
<dbReference type="EMBL" id="JBDNCH010000002">
    <property type="protein sequence ID" value="MEN9059930.1"/>
    <property type="molecule type" value="Genomic_DNA"/>
</dbReference>
<sequence length="121" mass="13962">MSSTMERRQVLLTAEQQIDRLEEKRAEIEETLRDLTEDIRDIQARLRSGEVDRKAEASKPLSELKYWLKAIRETEAEIDAIRRKDLAITDAYGLDLDAARFEIGCRLARIRPCCGAEEVPE</sequence>
<keyword evidence="1" id="KW-0175">Coiled coil</keyword>
<dbReference type="Proteomes" id="UP001428774">
    <property type="component" value="Unassembled WGS sequence"/>
</dbReference>
<dbReference type="AlphaFoldDB" id="A0AAW9SEL1"/>
<gene>
    <name evidence="2" type="ORF">ABFB10_01700</name>
</gene>